<evidence type="ECO:0000313" key="4">
    <source>
        <dbReference type="Proteomes" id="UP000267418"/>
    </source>
</evidence>
<feature type="transmembrane region" description="Helical" evidence="2">
    <location>
        <begin position="38"/>
        <end position="56"/>
    </location>
</feature>
<keyword evidence="2" id="KW-1133">Transmembrane helix</keyword>
<dbReference type="Proteomes" id="UP000267418">
    <property type="component" value="Unassembled WGS sequence"/>
</dbReference>
<dbReference type="RefSeq" id="WP_093301147.1">
    <property type="nucleotide sequence ID" value="NZ_RXOE01000002.1"/>
</dbReference>
<feature type="transmembrane region" description="Helical" evidence="2">
    <location>
        <begin position="68"/>
        <end position="89"/>
    </location>
</feature>
<dbReference type="AlphaFoldDB" id="A0A3S0IFG7"/>
<evidence type="ECO:0000256" key="1">
    <source>
        <dbReference type="SAM" id="MobiDB-lite"/>
    </source>
</evidence>
<accession>A0A3S0IFG7</accession>
<comment type="caution">
    <text evidence="3">The sequence shown here is derived from an EMBL/GenBank/DDBJ whole genome shotgun (WGS) entry which is preliminary data.</text>
</comment>
<feature type="region of interest" description="Disordered" evidence="1">
    <location>
        <begin position="1"/>
        <end position="26"/>
    </location>
</feature>
<organism evidence="3 4">
    <name type="scientific">Variovorax gossypii</name>
    <dbReference type="NCBI Taxonomy" id="1679495"/>
    <lineage>
        <taxon>Bacteria</taxon>
        <taxon>Pseudomonadati</taxon>
        <taxon>Pseudomonadota</taxon>
        <taxon>Betaproteobacteria</taxon>
        <taxon>Burkholderiales</taxon>
        <taxon>Comamonadaceae</taxon>
        <taxon>Variovorax</taxon>
    </lineage>
</organism>
<evidence type="ECO:0000313" key="3">
    <source>
        <dbReference type="EMBL" id="RTQ35450.1"/>
    </source>
</evidence>
<gene>
    <name evidence="3" type="ORF">EJP69_13865</name>
</gene>
<protein>
    <submittedName>
        <fullName evidence="3">Uncharacterized protein</fullName>
    </submittedName>
</protein>
<reference evidence="3 4" key="1">
    <citation type="submission" date="2018-12" db="EMBL/GenBank/DDBJ databases">
        <title>The genome of Variovorax gossypii DSM 100435.</title>
        <authorList>
            <person name="Gao J."/>
            <person name="Sun J."/>
        </authorList>
    </citation>
    <scope>NUCLEOTIDE SEQUENCE [LARGE SCALE GENOMIC DNA]</scope>
    <source>
        <strain evidence="3 4">DSM 100435</strain>
    </source>
</reference>
<proteinExistence type="predicted"/>
<name>A0A3S0IFG7_9BURK</name>
<dbReference type="OrthoDB" id="8812246at2"/>
<keyword evidence="4" id="KW-1185">Reference proteome</keyword>
<keyword evidence="2" id="KW-0812">Transmembrane</keyword>
<evidence type="ECO:0000256" key="2">
    <source>
        <dbReference type="SAM" id="Phobius"/>
    </source>
</evidence>
<keyword evidence="2" id="KW-0472">Membrane</keyword>
<dbReference type="EMBL" id="RXOE01000002">
    <property type="protein sequence ID" value="RTQ35450.1"/>
    <property type="molecule type" value="Genomic_DNA"/>
</dbReference>
<sequence length="173" mass="19132">MSDQARGPAEKPKQQDNDNSPGDEAAGAIIESPAFPPLLRTLAVVLVIDLFVFAAWSLPSLRTADWSASALVVMGIAALCVVWVGYWIVYSRTRLEGDVLVQTWLWDKRVSAQEVAQLKLVHIRMLERVIAPRLLVRRRFGGMTWFHSADASVLVAFGEQVAKRSIPPSPPQT</sequence>